<dbReference type="CTD" id="51750"/>
<dbReference type="InterPro" id="IPR006554">
    <property type="entry name" value="Helicase-like_DEXD_c2"/>
</dbReference>
<dbReference type="FunFam" id="3.40.50.300:FF:000431">
    <property type="entry name" value="Regulator of telomere elongation helicase 1"/>
    <property type="match status" value="1"/>
</dbReference>
<evidence type="ECO:0000256" key="6">
    <source>
        <dbReference type="ARBA" id="ARBA00022801"/>
    </source>
</evidence>
<name>A0A7M7GB35_NASVI</name>
<keyword evidence="13 17" id="KW-0413">Isomerase</keyword>
<evidence type="ECO:0000256" key="16">
    <source>
        <dbReference type="ARBA" id="ARBA00073810"/>
    </source>
</evidence>
<sequence>MTEVTLNGVVIKFPFKPYQVQEDYMKKVIECLQEGKNGVLESPTGTGKTLSLLCSSLGWLMIKKAQIQIQVQSLGALDQVGSGNSYLDQFAKSLDKGGGKSTNQAPTNTFGWSMPKIIYASRTHSQLSQAMQELKRTSYRHVSVTVLGSRDQLCIHPEVAKEQNTSNKIHMCQAKIKARNCFYYNNVELRKDDPTIKDNILDIEDLVKTGQKLKCCPYFLSKELKQNADIIFMPYNYLLDPKTRKNQGIELQNNVVLLDEAHNVEKMCEDAASLQISSTDIAVCIDEITHVMKDMANETNDQDFLSEGSNAAQKDFSAEDLCILKAMFLELEKAIDSIQITKRDEGDTYPGGYIFEILEKADITQGKELLVIDKLDKIVTYLTTVSASSFTRKGNALQKFSDLLRVVFAGSTNNRYREKIKQCYKVYIQAEPAKKSFKNDAWETKKITKTDGKLISYWCFSPGFGMQQLLDQGVRSVILTSGTLSPLKPFISEIGIEIGAQLENPHIVSNKQICVGIISNGYDGCSLNSSYNTRNDPKYIASLGETIKILSCILPHGMLIFFPSYPIMKKCQEEWQKMGKWSQIEASKPIFVEPQSKEGFNNVMTEYYKKIHDPAHKGAIFMAVCRGKVSEGLDFANANGRAVLITGLPFPPLKDPRIILKQRYLEENRASGKESLSGQQWYQLEASRAVNQAIGRIIRHKNDYGAILLCDCRFDNPSFKQHLSSWIRPHIKKFQDFRMVVKELREFFRYTTAHLPQPAIGASEMSSMALPSVPAEFDTSNTRIVKSNSKTLATTPQEKHNENFDLNAYKIKGNTEKEKKTDQSPKDFGSLFETKSKTVVNFSTCKLQTTANTFKEVSPSEEPNAKRRKLKIKPVQFSVEMPVVSEPSTSCTEPGIKTESQRPRVDGPEDSAAARQQQGKKYIQQVKGSVSPEDFSTFKTLISRYNKGISFDELIAALEKLFLIDYKLKQLYIGFRNFLRKDHIKAFDAQTKLMESLDDYLLDKPVLQSESQEVNVNKPEYTATSRQEQGKKYIQQVRESISPEEYSIFKRLMNSYKNDANFDELVNGLEKLFVIDHKLKHLFIGFRSFLKKDHTKSFDSHIHAMEGSSIW</sequence>
<feature type="region of interest" description="Disordered" evidence="18">
    <location>
        <begin position="883"/>
        <end position="917"/>
    </location>
</feature>
<keyword evidence="8 17" id="KW-0067">ATP-binding</keyword>
<dbReference type="CDD" id="cd17970">
    <property type="entry name" value="DEAHc_FancJ"/>
    <property type="match status" value="1"/>
</dbReference>
<keyword evidence="9 17" id="KW-0408">Iron</keyword>
<dbReference type="HAMAP" id="MF_03065">
    <property type="entry name" value="RTEL1"/>
    <property type="match status" value="1"/>
</dbReference>
<dbReference type="InterPro" id="IPR010614">
    <property type="entry name" value="RAD3-like_helicase_DEAD"/>
</dbReference>
<dbReference type="GO" id="GO:0006260">
    <property type="term" value="P:DNA replication"/>
    <property type="evidence" value="ECO:0007669"/>
    <property type="project" value="InterPro"/>
</dbReference>
<feature type="domain" description="Helicase ATP-binding" evidence="19">
    <location>
        <begin position="7"/>
        <end position="308"/>
    </location>
</feature>
<comment type="similarity">
    <text evidence="17">Belongs to the helicase family. RAD3/XPD subfamily.</text>
</comment>
<dbReference type="SUPFAM" id="SSF52540">
    <property type="entry name" value="P-loop containing nucleoside triphosphate hydrolases"/>
    <property type="match status" value="2"/>
</dbReference>
<reference evidence="20" key="1">
    <citation type="submission" date="2021-01" db="UniProtKB">
        <authorList>
            <consortium name="EnsemblMetazoa"/>
        </authorList>
    </citation>
    <scope>IDENTIFICATION</scope>
</reference>
<organism evidence="20 21">
    <name type="scientific">Nasonia vitripennis</name>
    <name type="common">Parasitic wasp</name>
    <dbReference type="NCBI Taxonomy" id="7425"/>
    <lineage>
        <taxon>Eukaryota</taxon>
        <taxon>Metazoa</taxon>
        <taxon>Ecdysozoa</taxon>
        <taxon>Arthropoda</taxon>
        <taxon>Hexapoda</taxon>
        <taxon>Insecta</taxon>
        <taxon>Pterygota</taxon>
        <taxon>Neoptera</taxon>
        <taxon>Endopterygota</taxon>
        <taxon>Hymenoptera</taxon>
        <taxon>Apocrita</taxon>
        <taxon>Proctotrupomorpha</taxon>
        <taxon>Chalcidoidea</taxon>
        <taxon>Pteromalidae</taxon>
        <taxon>Pteromalinae</taxon>
        <taxon>Nasonia</taxon>
    </lineage>
</organism>
<proteinExistence type="inferred from homology"/>
<keyword evidence="11 17" id="KW-0238">DNA-binding</keyword>
<keyword evidence="14 17" id="KW-0539">Nucleus</keyword>
<feature type="binding site" evidence="17">
    <location>
        <position position="216"/>
    </location>
    <ligand>
        <name>[4Fe-4S] cluster</name>
        <dbReference type="ChEBI" id="CHEBI:49883"/>
    </ligand>
</feature>
<dbReference type="PROSITE" id="PS51193">
    <property type="entry name" value="HELICASE_ATP_BIND_2"/>
    <property type="match status" value="1"/>
</dbReference>
<feature type="binding site" evidence="17">
    <location>
        <position position="154"/>
    </location>
    <ligand>
        <name>[4Fe-4S] cluster</name>
        <dbReference type="ChEBI" id="CHEBI:49883"/>
    </ligand>
</feature>
<dbReference type="Gene3D" id="1.20.1160.20">
    <property type="match status" value="2"/>
</dbReference>
<dbReference type="Proteomes" id="UP000002358">
    <property type="component" value="Chromosome 3"/>
</dbReference>
<evidence type="ECO:0000256" key="12">
    <source>
        <dbReference type="ARBA" id="ARBA00023204"/>
    </source>
</evidence>
<dbReference type="GeneID" id="100122521"/>
<dbReference type="RefSeq" id="XP_001606129.2">
    <property type="nucleotide sequence ID" value="XM_001606079.6"/>
</dbReference>
<keyword evidence="3 17" id="KW-0479">Metal-binding</keyword>
<dbReference type="InterPro" id="IPR027417">
    <property type="entry name" value="P-loop_NTPase"/>
</dbReference>
<dbReference type="InterPro" id="IPR006555">
    <property type="entry name" value="ATP-dep_Helicase_C"/>
</dbReference>
<dbReference type="Pfam" id="PF23116">
    <property type="entry name" value="HHD_RTEL1"/>
    <property type="match status" value="2"/>
</dbReference>
<dbReference type="EnsemblMetazoa" id="XM_001606079">
    <property type="protein sequence ID" value="XP_001606129"/>
    <property type="gene ID" value="LOC100122521"/>
</dbReference>
<dbReference type="GO" id="GO:0070182">
    <property type="term" value="F:DNA polymerase binding"/>
    <property type="evidence" value="ECO:0007669"/>
    <property type="project" value="TreeGrafter"/>
</dbReference>
<dbReference type="Pfam" id="PF13307">
    <property type="entry name" value="Helicase_C_2"/>
    <property type="match status" value="1"/>
</dbReference>
<keyword evidence="12 17" id="KW-0234">DNA repair</keyword>
<dbReference type="SMART" id="SM00488">
    <property type="entry name" value="DEXDc2"/>
    <property type="match status" value="1"/>
</dbReference>
<dbReference type="GO" id="GO:0006281">
    <property type="term" value="P:DNA repair"/>
    <property type="evidence" value="ECO:0007669"/>
    <property type="project" value="UniProtKB-UniRule"/>
</dbReference>
<evidence type="ECO:0000256" key="15">
    <source>
        <dbReference type="ARBA" id="ARBA00049360"/>
    </source>
</evidence>
<keyword evidence="10 17" id="KW-0411">Iron-sulfur</keyword>
<dbReference type="GO" id="GO:0005524">
    <property type="term" value="F:ATP binding"/>
    <property type="evidence" value="ECO:0007669"/>
    <property type="project" value="UniProtKB-UniRule"/>
</dbReference>
<evidence type="ECO:0000256" key="1">
    <source>
        <dbReference type="ARBA" id="ARBA00004123"/>
    </source>
</evidence>
<dbReference type="GO" id="GO:0090657">
    <property type="term" value="P:telomeric loop disassembly"/>
    <property type="evidence" value="ECO:0007669"/>
    <property type="project" value="TreeGrafter"/>
</dbReference>
<protein>
    <recommendedName>
        <fullName evidence="16 17">Regulator of telomere elongation helicase 1 homolog</fullName>
        <ecNumber evidence="17">5.6.2.-</ecNumber>
    </recommendedName>
</protein>
<keyword evidence="5 17" id="KW-0227">DNA damage</keyword>
<evidence type="ECO:0000256" key="11">
    <source>
        <dbReference type="ARBA" id="ARBA00023125"/>
    </source>
</evidence>
<dbReference type="SMR" id="A0A7M7GB35"/>
<dbReference type="FunCoup" id="A0A7M7GB35">
    <property type="interactions" value="1693"/>
</dbReference>
<dbReference type="InParanoid" id="A0A7M7GB35"/>
<dbReference type="NCBIfam" id="TIGR00604">
    <property type="entry name" value="rad3"/>
    <property type="match status" value="1"/>
</dbReference>
<dbReference type="GO" id="GO:0005634">
    <property type="term" value="C:nucleus"/>
    <property type="evidence" value="ECO:0007669"/>
    <property type="project" value="UniProtKB-SubCell"/>
</dbReference>
<keyword evidence="6 17" id="KW-0378">Hydrolase</keyword>
<dbReference type="GO" id="GO:1904430">
    <property type="term" value="P:negative regulation of t-circle formation"/>
    <property type="evidence" value="ECO:0007669"/>
    <property type="project" value="TreeGrafter"/>
</dbReference>
<dbReference type="GO" id="GO:0010569">
    <property type="term" value="P:regulation of double-strand break repair via homologous recombination"/>
    <property type="evidence" value="ECO:0007669"/>
    <property type="project" value="UniProtKB-UniRule"/>
</dbReference>
<evidence type="ECO:0000256" key="8">
    <source>
        <dbReference type="ARBA" id="ARBA00022840"/>
    </source>
</evidence>
<dbReference type="InterPro" id="IPR030845">
    <property type="entry name" value="RTEL1"/>
</dbReference>
<dbReference type="GO" id="GO:0003677">
    <property type="term" value="F:DNA binding"/>
    <property type="evidence" value="ECO:0007669"/>
    <property type="project" value="UniProtKB-UniRule"/>
</dbReference>
<evidence type="ECO:0000313" key="20">
    <source>
        <dbReference type="EnsemblMetazoa" id="XP_001606129"/>
    </source>
</evidence>
<evidence type="ECO:0000256" key="7">
    <source>
        <dbReference type="ARBA" id="ARBA00022806"/>
    </source>
</evidence>
<dbReference type="CDD" id="cd18788">
    <property type="entry name" value="SF2_C_XPD"/>
    <property type="match status" value="1"/>
</dbReference>
<dbReference type="InterPro" id="IPR057498">
    <property type="entry name" value="Rtel1_ARCH"/>
</dbReference>
<dbReference type="Pfam" id="PF06733">
    <property type="entry name" value="DEAD_2"/>
    <property type="match status" value="1"/>
</dbReference>
<feature type="binding site" evidence="17">
    <location>
        <position position="172"/>
    </location>
    <ligand>
        <name>[4Fe-4S] cluster</name>
        <dbReference type="ChEBI" id="CHEBI:49883"/>
    </ligand>
</feature>
<accession>A0A7M7GB35</accession>
<evidence type="ECO:0000256" key="2">
    <source>
        <dbReference type="ARBA" id="ARBA00022485"/>
    </source>
</evidence>
<dbReference type="GO" id="GO:0003678">
    <property type="term" value="F:DNA helicase activity"/>
    <property type="evidence" value="ECO:0007669"/>
    <property type="project" value="UniProtKB-UniRule"/>
</dbReference>
<dbReference type="PANTHER" id="PTHR11472">
    <property type="entry name" value="DNA REPAIR DEAD HELICASE RAD3/XP-D SUBFAMILY MEMBER"/>
    <property type="match status" value="1"/>
</dbReference>
<evidence type="ECO:0000313" key="21">
    <source>
        <dbReference type="Proteomes" id="UP000002358"/>
    </source>
</evidence>
<dbReference type="InterPro" id="IPR014013">
    <property type="entry name" value="Helic_SF1/SF2_ATP-bd_DinG/Rad3"/>
</dbReference>
<evidence type="ECO:0000256" key="3">
    <source>
        <dbReference type="ARBA" id="ARBA00022723"/>
    </source>
</evidence>
<keyword evidence="21" id="KW-1185">Reference proteome</keyword>
<dbReference type="KEGG" id="nvi:100122521"/>
<dbReference type="InterPro" id="IPR013020">
    <property type="entry name" value="Rad3/Chl1-like"/>
</dbReference>
<comment type="catalytic activity">
    <reaction evidence="15 17">
        <text>ATP + H2O = ADP + phosphate + H(+)</text>
        <dbReference type="Rhea" id="RHEA:13065"/>
        <dbReference type="ChEBI" id="CHEBI:15377"/>
        <dbReference type="ChEBI" id="CHEBI:15378"/>
        <dbReference type="ChEBI" id="CHEBI:30616"/>
        <dbReference type="ChEBI" id="CHEBI:43474"/>
        <dbReference type="ChEBI" id="CHEBI:456216"/>
    </reaction>
</comment>
<dbReference type="GO" id="GO:0046872">
    <property type="term" value="F:metal ion binding"/>
    <property type="evidence" value="ECO:0007669"/>
    <property type="project" value="UniProtKB-UniRule"/>
</dbReference>
<evidence type="ECO:0000256" key="4">
    <source>
        <dbReference type="ARBA" id="ARBA00022741"/>
    </source>
</evidence>
<evidence type="ECO:0000259" key="19">
    <source>
        <dbReference type="PROSITE" id="PS51193"/>
    </source>
</evidence>
<keyword evidence="2 17" id="KW-0004">4Fe-4S</keyword>
<dbReference type="EC" id="5.6.2.-" evidence="17"/>
<dbReference type="AlphaFoldDB" id="A0A7M7GB35"/>
<comment type="subcellular location">
    <subcellularLocation>
        <location evidence="1 17">Nucleus</location>
    </subcellularLocation>
</comment>
<evidence type="ECO:0000256" key="13">
    <source>
        <dbReference type="ARBA" id="ARBA00023235"/>
    </source>
</evidence>
<evidence type="ECO:0000256" key="17">
    <source>
        <dbReference type="HAMAP-Rule" id="MF_03065"/>
    </source>
</evidence>
<feature type="binding site" evidence="17">
    <location>
        <position position="181"/>
    </location>
    <ligand>
        <name>[4Fe-4S] cluster</name>
        <dbReference type="ChEBI" id="CHEBI:49883"/>
    </ligand>
</feature>
<evidence type="ECO:0000256" key="9">
    <source>
        <dbReference type="ARBA" id="ARBA00023004"/>
    </source>
</evidence>
<dbReference type="Gene3D" id="3.40.50.300">
    <property type="entry name" value="P-loop containing nucleotide triphosphate hydrolases"/>
    <property type="match status" value="2"/>
</dbReference>
<dbReference type="OrthoDB" id="19182at2759"/>
<dbReference type="SMART" id="SM00491">
    <property type="entry name" value="HELICc2"/>
    <property type="match status" value="1"/>
</dbReference>
<comment type="function">
    <text evidence="17">A probable ATP-dependent DNA helicase implicated in DNA repair and the maintenance of genomic stability. Acts as an anti-recombinase to counteract toxic recombination and limit crossover during meiosis. Regulates meiotic recombination and crossover homeostasis by physically dissociating strand invasion events and thereby promotes noncrossover repair by meiotic synthesis dependent strand annealing (SDSA) as well as disassembly of D loop recombination intermediates.</text>
</comment>
<dbReference type="Pfam" id="PF23109">
    <property type="entry name" value="ARCH_RTEL1"/>
    <property type="match status" value="1"/>
</dbReference>
<evidence type="ECO:0000256" key="5">
    <source>
        <dbReference type="ARBA" id="ARBA00022763"/>
    </source>
</evidence>
<dbReference type="GO" id="GO:0051539">
    <property type="term" value="F:4 iron, 4 sulfur cluster binding"/>
    <property type="evidence" value="ECO:0007669"/>
    <property type="project" value="UniProtKB-UniRule"/>
</dbReference>
<evidence type="ECO:0000256" key="18">
    <source>
        <dbReference type="SAM" id="MobiDB-lite"/>
    </source>
</evidence>
<keyword evidence="7 17" id="KW-0347">Helicase</keyword>
<dbReference type="GO" id="GO:0045910">
    <property type="term" value="P:negative regulation of DNA recombination"/>
    <property type="evidence" value="ECO:0007669"/>
    <property type="project" value="TreeGrafter"/>
</dbReference>
<dbReference type="GO" id="GO:0016818">
    <property type="term" value="F:hydrolase activity, acting on acid anhydrides, in phosphorus-containing anhydrides"/>
    <property type="evidence" value="ECO:0007669"/>
    <property type="project" value="InterPro"/>
</dbReference>
<dbReference type="PANTHER" id="PTHR11472:SF34">
    <property type="entry name" value="REGULATOR OF TELOMERE ELONGATION HELICASE 1"/>
    <property type="match status" value="1"/>
</dbReference>
<keyword evidence="4 17" id="KW-0547">Nucleotide-binding</keyword>
<evidence type="ECO:0000256" key="10">
    <source>
        <dbReference type="ARBA" id="ARBA00023014"/>
    </source>
</evidence>
<evidence type="ECO:0000256" key="14">
    <source>
        <dbReference type="ARBA" id="ARBA00023242"/>
    </source>
</evidence>
<dbReference type="InterPro" id="IPR045028">
    <property type="entry name" value="DinG/Rad3-like"/>
</dbReference>
<dbReference type="GO" id="GO:0006310">
    <property type="term" value="P:DNA recombination"/>
    <property type="evidence" value="ECO:0007669"/>
    <property type="project" value="InterPro"/>
</dbReference>